<gene>
    <name evidence="3" type="ORF">ACFQPE_16750</name>
</gene>
<dbReference type="GeneID" id="79317390"/>
<organism evidence="3 4">
    <name type="scientific">Halomarina halobia</name>
    <dbReference type="NCBI Taxonomy" id="3033386"/>
    <lineage>
        <taxon>Archaea</taxon>
        <taxon>Methanobacteriati</taxon>
        <taxon>Methanobacteriota</taxon>
        <taxon>Stenosarchaea group</taxon>
        <taxon>Halobacteria</taxon>
        <taxon>Halobacteriales</taxon>
        <taxon>Natronomonadaceae</taxon>
        <taxon>Halomarina</taxon>
    </lineage>
</organism>
<dbReference type="Pfam" id="PF08327">
    <property type="entry name" value="AHSA1"/>
    <property type="match status" value="1"/>
</dbReference>
<evidence type="ECO:0000256" key="1">
    <source>
        <dbReference type="ARBA" id="ARBA00006817"/>
    </source>
</evidence>
<dbReference type="RefSeq" id="WP_276305779.1">
    <property type="nucleotide sequence ID" value="NZ_CP119993.1"/>
</dbReference>
<feature type="domain" description="Activator of Hsp90 ATPase homologue 1/2-like C-terminal" evidence="2">
    <location>
        <begin position="26"/>
        <end position="161"/>
    </location>
</feature>
<dbReference type="EMBL" id="JBHTBF010000003">
    <property type="protein sequence ID" value="MFC7318430.1"/>
    <property type="molecule type" value="Genomic_DNA"/>
</dbReference>
<name>A0ABD6AD59_9EURY</name>
<evidence type="ECO:0000259" key="2">
    <source>
        <dbReference type="Pfam" id="PF08327"/>
    </source>
</evidence>
<evidence type="ECO:0000313" key="3">
    <source>
        <dbReference type="EMBL" id="MFC7318430.1"/>
    </source>
</evidence>
<dbReference type="AlphaFoldDB" id="A0ABD6AD59"/>
<reference evidence="3 4" key="1">
    <citation type="journal article" date="2019" name="Int. J. Syst. Evol. Microbiol.">
        <title>The Global Catalogue of Microorganisms (GCM) 10K type strain sequencing project: providing services to taxonomists for standard genome sequencing and annotation.</title>
        <authorList>
            <consortium name="The Broad Institute Genomics Platform"/>
            <consortium name="The Broad Institute Genome Sequencing Center for Infectious Disease"/>
            <person name="Wu L."/>
            <person name="Ma J."/>
        </authorList>
    </citation>
    <scope>NUCLEOTIDE SEQUENCE [LARGE SCALE GENOMIC DNA]</scope>
    <source>
        <strain evidence="3 4">PSR21</strain>
    </source>
</reference>
<dbReference type="Gene3D" id="3.30.530.20">
    <property type="match status" value="1"/>
</dbReference>
<sequence length="169" mass="19066">MTDHEAIDEEEFDPTEYDVTIHRTFDAPRERVFEAWTDPERVSQWWGPEGFTVPHCEMDARPGGGFRIDMRAPDGTVYSNAGEFNEVVEPERLVVTSRAFEDEDGNFGLEVRQTVTFVDRDGKTELTLRAEVVTATPDVAEALEGMETGWNQSLDKLAEFVDRSGDGSE</sequence>
<comment type="caution">
    <text evidence="3">The sequence shown here is derived from an EMBL/GenBank/DDBJ whole genome shotgun (WGS) entry which is preliminary data.</text>
</comment>
<dbReference type="InterPro" id="IPR013538">
    <property type="entry name" value="ASHA1/2-like_C"/>
</dbReference>
<evidence type="ECO:0000313" key="4">
    <source>
        <dbReference type="Proteomes" id="UP001596547"/>
    </source>
</evidence>
<proteinExistence type="inferred from homology"/>
<dbReference type="InterPro" id="IPR023393">
    <property type="entry name" value="START-like_dom_sf"/>
</dbReference>
<keyword evidence="4" id="KW-1185">Reference proteome</keyword>
<protein>
    <submittedName>
        <fullName evidence="3">SRPBCC domain-containing protein</fullName>
    </submittedName>
</protein>
<comment type="similarity">
    <text evidence="1">Belongs to the AHA1 family.</text>
</comment>
<dbReference type="SUPFAM" id="SSF55961">
    <property type="entry name" value="Bet v1-like"/>
    <property type="match status" value="1"/>
</dbReference>
<accession>A0ABD6AD59</accession>
<dbReference type="Proteomes" id="UP001596547">
    <property type="component" value="Unassembled WGS sequence"/>
</dbReference>